<keyword evidence="4" id="KW-0964">Secreted</keyword>
<evidence type="ECO:0000256" key="6">
    <source>
        <dbReference type="ARBA" id="ARBA00023295"/>
    </source>
</evidence>
<evidence type="ECO:0000256" key="13">
    <source>
        <dbReference type="ARBA" id="ARBA00083621"/>
    </source>
</evidence>
<feature type="active site" evidence="14">
    <location>
        <position position="250"/>
    </location>
</feature>
<evidence type="ECO:0000256" key="11">
    <source>
        <dbReference type="ARBA" id="ARBA00057651"/>
    </source>
</evidence>
<dbReference type="OrthoDB" id="187139at2759"/>
<dbReference type="GO" id="GO:0005975">
    <property type="term" value="P:carbohydrate metabolic process"/>
    <property type="evidence" value="ECO:0007669"/>
    <property type="project" value="InterPro"/>
</dbReference>
<dbReference type="Pfam" id="PF00295">
    <property type="entry name" value="Glyco_hydro_28"/>
    <property type="match status" value="1"/>
</dbReference>
<dbReference type="InterPro" id="IPR006626">
    <property type="entry name" value="PbH1"/>
</dbReference>
<dbReference type="Proteomes" id="UP000036987">
    <property type="component" value="Unassembled WGS sequence"/>
</dbReference>
<dbReference type="SUPFAM" id="SSF51126">
    <property type="entry name" value="Pectin lyase-like"/>
    <property type="match status" value="1"/>
</dbReference>
<evidence type="ECO:0000256" key="1">
    <source>
        <dbReference type="ARBA" id="ARBA00004191"/>
    </source>
</evidence>
<feature type="signal peptide" evidence="16">
    <location>
        <begin position="1"/>
        <end position="26"/>
    </location>
</feature>
<keyword evidence="3" id="KW-0134">Cell wall</keyword>
<dbReference type="GO" id="GO:0047911">
    <property type="term" value="F:galacturan 1,4-alpha-galacturonidase activity"/>
    <property type="evidence" value="ECO:0007669"/>
    <property type="project" value="UniProtKB-EC"/>
</dbReference>
<dbReference type="InterPro" id="IPR012334">
    <property type="entry name" value="Pectin_lyas_fold"/>
</dbReference>
<evidence type="ECO:0000256" key="10">
    <source>
        <dbReference type="ARBA" id="ARBA00048766"/>
    </source>
</evidence>
<gene>
    <name evidence="17" type="ORF">ZOSMA_115G00320</name>
</gene>
<comment type="similarity">
    <text evidence="2 15">Belongs to the glycosyl hydrolase 28 family.</text>
</comment>
<keyword evidence="5 15" id="KW-0378">Hydrolase</keyword>
<comment type="function">
    <text evidence="11">May function in depolymerizing pectin during pollen development, germination, and tube growth. Acts as an exo-polygalacturonase.</text>
</comment>
<dbReference type="SMART" id="SM00710">
    <property type="entry name" value="PbH1"/>
    <property type="match status" value="6"/>
</dbReference>
<dbReference type="AlphaFoldDB" id="A0A0K9Q4E6"/>
<dbReference type="PANTHER" id="PTHR31375">
    <property type="match status" value="1"/>
</dbReference>
<name>A0A0K9Q4E6_ZOSMR</name>
<keyword evidence="7" id="KW-0961">Cell wall biogenesis/degradation</keyword>
<evidence type="ECO:0000256" key="4">
    <source>
        <dbReference type="ARBA" id="ARBA00022525"/>
    </source>
</evidence>
<evidence type="ECO:0000256" key="5">
    <source>
        <dbReference type="ARBA" id="ARBA00022801"/>
    </source>
</evidence>
<feature type="chain" id="PRO_5005528151" description="Exopolygalacturonase" evidence="16">
    <location>
        <begin position="27"/>
        <end position="402"/>
    </location>
</feature>
<reference evidence="18" key="1">
    <citation type="journal article" date="2016" name="Nature">
        <title>The genome of the seagrass Zostera marina reveals angiosperm adaptation to the sea.</title>
        <authorList>
            <person name="Olsen J.L."/>
            <person name="Rouze P."/>
            <person name="Verhelst B."/>
            <person name="Lin Y.-C."/>
            <person name="Bayer T."/>
            <person name="Collen J."/>
            <person name="Dattolo E."/>
            <person name="De Paoli E."/>
            <person name="Dittami S."/>
            <person name="Maumus F."/>
            <person name="Michel G."/>
            <person name="Kersting A."/>
            <person name="Lauritano C."/>
            <person name="Lohaus R."/>
            <person name="Toepel M."/>
            <person name="Tonon T."/>
            <person name="Vanneste K."/>
            <person name="Amirebrahimi M."/>
            <person name="Brakel J."/>
            <person name="Bostroem C."/>
            <person name="Chovatia M."/>
            <person name="Grimwood J."/>
            <person name="Jenkins J.W."/>
            <person name="Jueterbock A."/>
            <person name="Mraz A."/>
            <person name="Stam W.T."/>
            <person name="Tice H."/>
            <person name="Bornberg-Bauer E."/>
            <person name="Green P.J."/>
            <person name="Pearson G.A."/>
            <person name="Procaccini G."/>
            <person name="Duarte C.M."/>
            <person name="Schmutz J."/>
            <person name="Reusch T.B.H."/>
            <person name="Van de Peer Y."/>
        </authorList>
    </citation>
    <scope>NUCLEOTIDE SEQUENCE [LARGE SCALE GENOMIC DNA]</scope>
    <source>
        <strain evidence="18">cv. Finnish</strain>
    </source>
</reference>
<evidence type="ECO:0000256" key="12">
    <source>
        <dbReference type="ARBA" id="ARBA00068298"/>
    </source>
</evidence>
<evidence type="ECO:0000256" key="14">
    <source>
        <dbReference type="PROSITE-ProRule" id="PRU10052"/>
    </source>
</evidence>
<dbReference type="Gene3D" id="2.160.20.10">
    <property type="entry name" value="Single-stranded right-handed beta-helix, Pectin lyase-like"/>
    <property type="match status" value="1"/>
</dbReference>
<comment type="catalytic activity">
    <reaction evidence="10">
        <text>[(1-&gt;4)-alpha-D-galacturonosyl](n) + H2O = alpha-D-galacturonate + [(1-&gt;4)-alpha-D-galacturonosyl](n-1)</text>
        <dbReference type="Rhea" id="RHEA:14117"/>
        <dbReference type="Rhea" id="RHEA-COMP:14570"/>
        <dbReference type="Rhea" id="RHEA-COMP:14572"/>
        <dbReference type="ChEBI" id="CHEBI:15377"/>
        <dbReference type="ChEBI" id="CHEBI:58658"/>
        <dbReference type="ChEBI" id="CHEBI:140523"/>
        <dbReference type="EC" id="3.2.1.67"/>
    </reaction>
</comment>
<comment type="caution">
    <text evidence="17">The sequence shown here is derived from an EMBL/GenBank/DDBJ whole genome shotgun (WGS) entry which is preliminary data.</text>
</comment>
<dbReference type="EC" id="3.2.1.67" evidence="8"/>
<keyword evidence="16" id="KW-0732">Signal</keyword>
<evidence type="ECO:0000256" key="8">
    <source>
        <dbReference type="ARBA" id="ARBA00038933"/>
    </source>
</evidence>
<dbReference type="InterPro" id="IPR000743">
    <property type="entry name" value="Glyco_hydro_28"/>
</dbReference>
<evidence type="ECO:0000256" key="15">
    <source>
        <dbReference type="RuleBase" id="RU361169"/>
    </source>
</evidence>
<dbReference type="GO" id="GO:0004650">
    <property type="term" value="F:polygalacturonase activity"/>
    <property type="evidence" value="ECO:0007669"/>
    <property type="project" value="InterPro"/>
</dbReference>
<dbReference type="OMA" id="WACKNAR"/>
<dbReference type="STRING" id="29655.A0A0K9Q4E6"/>
<evidence type="ECO:0000256" key="2">
    <source>
        <dbReference type="ARBA" id="ARBA00008834"/>
    </source>
</evidence>
<evidence type="ECO:0000256" key="7">
    <source>
        <dbReference type="ARBA" id="ARBA00023316"/>
    </source>
</evidence>
<proteinExistence type="inferred from homology"/>
<evidence type="ECO:0000256" key="3">
    <source>
        <dbReference type="ARBA" id="ARBA00022512"/>
    </source>
</evidence>
<evidence type="ECO:0000256" key="16">
    <source>
        <dbReference type="SAM" id="SignalP"/>
    </source>
</evidence>
<organism evidence="17 18">
    <name type="scientific">Zostera marina</name>
    <name type="common">Eelgrass</name>
    <dbReference type="NCBI Taxonomy" id="29655"/>
    <lineage>
        <taxon>Eukaryota</taxon>
        <taxon>Viridiplantae</taxon>
        <taxon>Streptophyta</taxon>
        <taxon>Embryophyta</taxon>
        <taxon>Tracheophyta</taxon>
        <taxon>Spermatophyta</taxon>
        <taxon>Magnoliopsida</taxon>
        <taxon>Liliopsida</taxon>
        <taxon>Zosteraceae</taxon>
        <taxon>Zostera</taxon>
    </lineage>
</organism>
<comment type="subcellular location">
    <subcellularLocation>
        <location evidence="1">Secreted</location>
        <location evidence="1">Cell wall</location>
    </subcellularLocation>
</comment>
<dbReference type="InterPro" id="IPR011050">
    <property type="entry name" value="Pectin_lyase_fold/virulence"/>
</dbReference>
<evidence type="ECO:0000256" key="9">
    <source>
        <dbReference type="ARBA" id="ARBA00043142"/>
    </source>
</evidence>
<dbReference type="EMBL" id="LFYR01000176">
    <property type="protein sequence ID" value="KMZ75397.1"/>
    <property type="molecule type" value="Genomic_DNA"/>
</dbReference>
<evidence type="ECO:0000313" key="17">
    <source>
        <dbReference type="EMBL" id="KMZ75397.1"/>
    </source>
</evidence>
<sequence>MAAPSTNTILHLLLLTLIYILHHSKSFASNQSYFPVTDFGARLDGRNDATEAFLNAWKATCQSDKPSILYAPPGLYSVGTLIFNGPCRTSKIGFRIDGTLRAFSDYTAFQQGTWILFNNVNGLSIYGGGSLDGQGEAFWACKGKYNNNTGCPEGVKTLSIGRSSNVKLTGLKSFNSKFFHIFVWASNNIVVEDLYLVAPENSPNTDGIHVQQSSDIIIRKSFIKTGDDCISIGPGTYNVLVESIYCGPGHGISIGSLGQYEEEPGVRNVTVKTVDFYNTMNGVRIKTWGRPSNGYVSNVVFRDITMSNVTNPIIIDQNYCPWQQGCPHQNSGIKISKVIFSNIRGSSANEVGIKFECSPSQPCRAIQLKNVKLTYNQNPAMISCRYVFGNSSGLNFMSACMH</sequence>
<keyword evidence="18" id="KW-1185">Reference proteome</keyword>
<dbReference type="PROSITE" id="PS00502">
    <property type="entry name" value="POLYGALACTURONASE"/>
    <property type="match status" value="1"/>
</dbReference>
<dbReference type="GO" id="GO:0071555">
    <property type="term" value="P:cell wall organization"/>
    <property type="evidence" value="ECO:0007669"/>
    <property type="project" value="UniProtKB-KW"/>
</dbReference>
<evidence type="ECO:0000313" key="18">
    <source>
        <dbReference type="Proteomes" id="UP000036987"/>
    </source>
</evidence>
<protein>
    <recommendedName>
        <fullName evidence="12">Exopolygalacturonase</fullName>
        <ecNumber evidence="8">3.2.1.67</ecNumber>
    </recommendedName>
    <alternativeName>
        <fullName evidence="9">Galacturan 1,4-alpha-galacturonidase</fullName>
    </alternativeName>
    <alternativeName>
        <fullName evidence="13">Pectinase</fullName>
    </alternativeName>
</protein>
<accession>A0A0K9Q4E6</accession>
<dbReference type="FunFam" id="2.160.20.10:FF:000004">
    <property type="entry name" value="Pectin lyase-like superfamily protein"/>
    <property type="match status" value="1"/>
</dbReference>
<keyword evidence="6 15" id="KW-0326">Glycosidase</keyword>